<sequence>METTIQTQAIKARDIHGASFRAYKKRKNLDRKIETNRRSNMGQSMKLKGLKGGFSKACLRGAERHEAARKTPPLSEARHTTVGAARRAPLPRQQTLLGERLSLLQDEDAMNGVREAANDRT</sequence>
<gene>
    <name evidence="2" type="ORF">V6N12_007190</name>
</gene>
<comment type="caution">
    <text evidence="2">The sequence shown here is derived from an EMBL/GenBank/DDBJ whole genome shotgun (WGS) entry which is preliminary data.</text>
</comment>
<protein>
    <submittedName>
        <fullName evidence="2">Uncharacterized protein</fullName>
    </submittedName>
</protein>
<evidence type="ECO:0000313" key="3">
    <source>
        <dbReference type="Proteomes" id="UP001472677"/>
    </source>
</evidence>
<reference evidence="2 3" key="1">
    <citation type="journal article" date="2024" name="G3 (Bethesda)">
        <title>Genome assembly of Hibiscus sabdariffa L. provides insights into metabolisms of medicinal natural products.</title>
        <authorList>
            <person name="Kim T."/>
        </authorList>
    </citation>
    <scope>NUCLEOTIDE SEQUENCE [LARGE SCALE GENOMIC DNA]</scope>
    <source>
        <strain evidence="2">TK-2024</strain>
        <tissue evidence="2">Old leaves</tissue>
    </source>
</reference>
<name>A0ABR2F133_9ROSI</name>
<feature type="region of interest" description="Disordered" evidence="1">
    <location>
        <begin position="63"/>
        <end position="92"/>
    </location>
</feature>
<accession>A0ABR2F133</accession>
<organism evidence="2 3">
    <name type="scientific">Hibiscus sabdariffa</name>
    <name type="common">roselle</name>
    <dbReference type="NCBI Taxonomy" id="183260"/>
    <lineage>
        <taxon>Eukaryota</taxon>
        <taxon>Viridiplantae</taxon>
        <taxon>Streptophyta</taxon>
        <taxon>Embryophyta</taxon>
        <taxon>Tracheophyta</taxon>
        <taxon>Spermatophyta</taxon>
        <taxon>Magnoliopsida</taxon>
        <taxon>eudicotyledons</taxon>
        <taxon>Gunneridae</taxon>
        <taxon>Pentapetalae</taxon>
        <taxon>rosids</taxon>
        <taxon>malvids</taxon>
        <taxon>Malvales</taxon>
        <taxon>Malvaceae</taxon>
        <taxon>Malvoideae</taxon>
        <taxon>Hibiscus</taxon>
    </lineage>
</organism>
<keyword evidence="3" id="KW-1185">Reference proteome</keyword>
<dbReference type="EMBL" id="JBBPBM010000009">
    <property type="protein sequence ID" value="KAK8568642.1"/>
    <property type="molecule type" value="Genomic_DNA"/>
</dbReference>
<dbReference type="Proteomes" id="UP001472677">
    <property type="component" value="Unassembled WGS sequence"/>
</dbReference>
<evidence type="ECO:0000313" key="2">
    <source>
        <dbReference type="EMBL" id="KAK8568642.1"/>
    </source>
</evidence>
<proteinExistence type="predicted"/>
<evidence type="ECO:0000256" key="1">
    <source>
        <dbReference type="SAM" id="MobiDB-lite"/>
    </source>
</evidence>